<dbReference type="GO" id="GO:0048039">
    <property type="term" value="F:ubiquinone binding"/>
    <property type="evidence" value="ECO:0007669"/>
    <property type="project" value="TreeGrafter"/>
</dbReference>
<feature type="transmembrane region" description="Helical" evidence="17">
    <location>
        <begin position="300"/>
        <end position="323"/>
    </location>
</feature>
<evidence type="ECO:0000313" key="19">
    <source>
        <dbReference type="EMBL" id="ALO64557.1"/>
    </source>
</evidence>
<evidence type="ECO:0000256" key="5">
    <source>
        <dbReference type="ARBA" id="ARBA00021006"/>
    </source>
</evidence>
<reference evidence="19" key="1">
    <citation type="submission" date="2015-06" db="EMBL/GenBank/DDBJ databases">
        <title>High-throughput detection of wild bee species with mitogenome skimming and resequencing (mt-S/R).</title>
        <authorList>
            <person name="Tang M."/>
            <person name="Hardman C."/>
            <person name="Ji Y."/>
            <person name="Meng G."/>
            <person name="Liu S."/>
            <person name="Tan M."/>
            <person name="Yang S."/>
            <person name="Yang C."/>
            <person name="Moss E."/>
            <person name="Nevard T."/>
            <person name="Potts S.G."/>
            <person name="Zhou X."/>
            <person name="Yu D.W."/>
        </authorList>
    </citation>
    <scope>NUCLEOTIDE SEQUENCE</scope>
</reference>
<dbReference type="EMBL" id="KT164632">
    <property type="protein sequence ID" value="ALO64557.1"/>
    <property type="molecule type" value="Genomic_DNA"/>
</dbReference>
<keyword evidence="10 17" id="KW-0249">Electron transport</keyword>
<dbReference type="Pfam" id="PF00361">
    <property type="entry name" value="Proton_antipo_M"/>
    <property type="match status" value="1"/>
</dbReference>
<keyword evidence="7 17" id="KW-0679">Respiratory chain</keyword>
<keyword evidence="12 17" id="KW-0520">NAD</keyword>
<feature type="transmembrane region" description="Helical" evidence="17">
    <location>
        <begin position="218"/>
        <end position="240"/>
    </location>
</feature>
<dbReference type="InterPro" id="IPR001750">
    <property type="entry name" value="ND/Mrp_TM"/>
</dbReference>
<organism evidence="19">
    <name type="scientific">Lasioglossum malachurum</name>
    <dbReference type="NCBI Taxonomy" id="88512"/>
    <lineage>
        <taxon>Eukaryota</taxon>
        <taxon>Metazoa</taxon>
        <taxon>Ecdysozoa</taxon>
        <taxon>Arthropoda</taxon>
        <taxon>Hexapoda</taxon>
        <taxon>Insecta</taxon>
        <taxon>Pterygota</taxon>
        <taxon>Neoptera</taxon>
        <taxon>Endopterygota</taxon>
        <taxon>Hymenoptera</taxon>
        <taxon>Apocrita</taxon>
        <taxon>Aculeata</taxon>
        <taxon>Apoidea</taxon>
        <taxon>Anthophila</taxon>
        <taxon>Halictidae</taxon>
        <taxon>Halictinae</taxon>
        <taxon>Halictini</taxon>
        <taxon>Lasioglossum</taxon>
        <taxon>Sphecodogastra</taxon>
    </lineage>
</organism>
<evidence type="ECO:0000256" key="10">
    <source>
        <dbReference type="ARBA" id="ARBA00022982"/>
    </source>
</evidence>
<evidence type="ECO:0000256" key="16">
    <source>
        <dbReference type="ARBA" id="ARBA00049551"/>
    </source>
</evidence>
<evidence type="ECO:0000256" key="2">
    <source>
        <dbReference type="ARBA" id="ARBA00004225"/>
    </source>
</evidence>
<dbReference type="PRINTS" id="PR01437">
    <property type="entry name" value="NUOXDRDTASE4"/>
</dbReference>
<feature type="transmembrane region" description="Helical" evidence="17">
    <location>
        <begin position="88"/>
        <end position="104"/>
    </location>
</feature>
<feature type="domain" description="NADH:quinone oxidoreductase/Mrp antiporter transmembrane" evidence="18">
    <location>
        <begin position="108"/>
        <end position="387"/>
    </location>
</feature>
<keyword evidence="9" id="KW-1278">Translocase</keyword>
<evidence type="ECO:0000256" key="11">
    <source>
        <dbReference type="ARBA" id="ARBA00022989"/>
    </source>
</evidence>
<feature type="transmembrane region" description="Helical" evidence="17">
    <location>
        <begin position="422"/>
        <end position="444"/>
    </location>
</feature>
<evidence type="ECO:0000256" key="4">
    <source>
        <dbReference type="ARBA" id="ARBA00012944"/>
    </source>
</evidence>
<feature type="transmembrane region" description="Helical" evidence="17">
    <location>
        <begin position="380"/>
        <end position="401"/>
    </location>
</feature>
<evidence type="ECO:0000256" key="1">
    <source>
        <dbReference type="ARBA" id="ARBA00003257"/>
    </source>
</evidence>
<dbReference type="GO" id="GO:0031966">
    <property type="term" value="C:mitochondrial membrane"/>
    <property type="evidence" value="ECO:0007669"/>
    <property type="project" value="UniProtKB-SubCell"/>
</dbReference>
<name>A0A0S2LT81_9HYME</name>
<keyword evidence="13 17" id="KW-0830">Ubiquinone</keyword>
<geneLocation type="mitochondrion" evidence="19"/>
<dbReference type="PANTHER" id="PTHR43507:SF20">
    <property type="entry name" value="NADH-UBIQUINONE OXIDOREDUCTASE CHAIN 4"/>
    <property type="match status" value="1"/>
</dbReference>
<comment type="function">
    <text evidence="1">Core subunit of the mitochondrial membrane respiratory chain NADH dehydrogenase (Complex I) that is believed to belong to the minimal assembly required for catalysis. Complex I functions in the transfer of electrons from NADH to the respiratory chain. The immediate electron acceptor for the enzyme is believed to be ubiquinone.</text>
</comment>
<dbReference type="GO" id="GO:0003954">
    <property type="term" value="F:NADH dehydrogenase activity"/>
    <property type="evidence" value="ECO:0007669"/>
    <property type="project" value="TreeGrafter"/>
</dbReference>
<dbReference type="AlphaFoldDB" id="A0A0S2LT81"/>
<evidence type="ECO:0000259" key="18">
    <source>
        <dbReference type="Pfam" id="PF00361"/>
    </source>
</evidence>
<feature type="transmembrane region" description="Helical" evidence="17">
    <location>
        <begin position="140"/>
        <end position="164"/>
    </location>
</feature>
<feature type="transmembrane region" description="Helical" evidence="17">
    <location>
        <begin position="184"/>
        <end position="206"/>
    </location>
</feature>
<evidence type="ECO:0000256" key="9">
    <source>
        <dbReference type="ARBA" id="ARBA00022967"/>
    </source>
</evidence>
<dbReference type="PANTHER" id="PTHR43507">
    <property type="entry name" value="NADH-UBIQUINONE OXIDOREDUCTASE CHAIN 4"/>
    <property type="match status" value="1"/>
</dbReference>
<comment type="similarity">
    <text evidence="3 17">Belongs to the complex I subunit 4 family.</text>
</comment>
<keyword evidence="15 17" id="KW-0472">Membrane</keyword>
<dbReference type="GO" id="GO:0015990">
    <property type="term" value="P:electron transport coupled proton transport"/>
    <property type="evidence" value="ECO:0007669"/>
    <property type="project" value="TreeGrafter"/>
</dbReference>
<evidence type="ECO:0000256" key="15">
    <source>
        <dbReference type="ARBA" id="ARBA00023136"/>
    </source>
</evidence>
<feature type="transmembrane region" description="Helical" evidence="17">
    <location>
        <begin position="246"/>
        <end position="266"/>
    </location>
</feature>
<comment type="catalytic activity">
    <reaction evidence="16 17">
        <text>a ubiquinone + NADH + 5 H(+)(in) = a ubiquinol + NAD(+) + 4 H(+)(out)</text>
        <dbReference type="Rhea" id="RHEA:29091"/>
        <dbReference type="Rhea" id="RHEA-COMP:9565"/>
        <dbReference type="Rhea" id="RHEA-COMP:9566"/>
        <dbReference type="ChEBI" id="CHEBI:15378"/>
        <dbReference type="ChEBI" id="CHEBI:16389"/>
        <dbReference type="ChEBI" id="CHEBI:17976"/>
        <dbReference type="ChEBI" id="CHEBI:57540"/>
        <dbReference type="ChEBI" id="CHEBI:57945"/>
        <dbReference type="EC" id="7.1.1.2"/>
    </reaction>
</comment>
<proteinExistence type="inferred from homology"/>
<dbReference type="GO" id="GO:0042773">
    <property type="term" value="P:ATP synthesis coupled electron transport"/>
    <property type="evidence" value="ECO:0007669"/>
    <property type="project" value="InterPro"/>
</dbReference>
<dbReference type="InterPro" id="IPR003918">
    <property type="entry name" value="NADH_UbQ_OxRdtase"/>
</dbReference>
<evidence type="ECO:0000256" key="8">
    <source>
        <dbReference type="ARBA" id="ARBA00022692"/>
    </source>
</evidence>
<evidence type="ECO:0000256" key="13">
    <source>
        <dbReference type="ARBA" id="ARBA00023075"/>
    </source>
</evidence>
<keyword evidence="11 17" id="KW-1133">Transmembrane helix</keyword>
<evidence type="ECO:0000256" key="6">
    <source>
        <dbReference type="ARBA" id="ARBA00022448"/>
    </source>
</evidence>
<keyword evidence="14 17" id="KW-0496">Mitochondrion</keyword>
<sequence length="465" mass="55331">MMMEIFLMLFMLLILFVNLEFMSLIKNFISCSMMILTIKMFMKYYFMVDYSMISVNFMLSIYSFMMMLLTLWIFSIIILFLKELNNLLCLKMLLILLLNLFMFFMSIQLFLFYFLFEVSLIMIFFFIIKWGKGEKRLEAAYYMMFYTLFFSLPFLIFLFMAMNYLMVDLMMLMSLKYFWLNNYFFYFMMGTFFVKIPIYMMHGWLLKAHVEAPVFGSMILAAILLKLGTYGLLQMMMIFMPLFMKLKFYIIILSLLGSVVLSGVCLRQMDMKILVAYSSVIHMGVLISSMLTFFKISVLGGYIIMVAHGMCSSGLFFLVNISYQETNSRLMVINKGLMNFMPKMSMMWFLMCISNMSAPVSLNLVGEIMLMIGLMMWMEYMMFLMVLFCFLGVIYSLYLFCYLQHGEMNYYLKVSNSKMIDYIVLILHWLPLNFMFLNLLFFYLNSLTENIELWIQSCLLTLNYL</sequence>
<dbReference type="EC" id="7.1.1.2" evidence="4 17"/>
<comment type="subcellular location">
    <subcellularLocation>
        <location evidence="2 17">Mitochondrion membrane</location>
        <topology evidence="2 17">Multi-pass membrane protein</topology>
    </subcellularLocation>
</comment>
<gene>
    <name evidence="19" type="primary">ND4</name>
</gene>
<evidence type="ECO:0000256" key="7">
    <source>
        <dbReference type="ARBA" id="ARBA00022660"/>
    </source>
</evidence>
<protein>
    <recommendedName>
        <fullName evidence="5 17">NADH-ubiquinone oxidoreductase chain 4</fullName>
        <ecNumber evidence="4 17">7.1.1.2</ecNumber>
    </recommendedName>
</protein>
<feature type="transmembrane region" description="Helical" evidence="17">
    <location>
        <begin position="58"/>
        <end position="81"/>
    </location>
</feature>
<feature type="transmembrane region" description="Helical" evidence="17">
    <location>
        <begin position="273"/>
        <end position="294"/>
    </location>
</feature>
<keyword evidence="8 17" id="KW-0812">Transmembrane</keyword>
<feature type="transmembrane region" description="Helical" evidence="17">
    <location>
        <begin position="110"/>
        <end position="128"/>
    </location>
</feature>
<evidence type="ECO:0000256" key="14">
    <source>
        <dbReference type="ARBA" id="ARBA00023128"/>
    </source>
</evidence>
<dbReference type="GO" id="GO:0008137">
    <property type="term" value="F:NADH dehydrogenase (ubiquinone) activity"/>
    <property type="evidence" value="ECO:0007669"/>
    <property type="project" value="UniProtKB-UniRule"/>
</dbReference>
<accession>A0A0S2LT81</accession>
<evidence type="ECO:0000256" key="3">
    <source>
        <dbReference type="ARBA" id="ARBA00009025"/>
    </source>
</evidence>
<feature type="transmembrane region" description="Helical" evidence="17">
    <location>
        <begin position="344"/>
        <end position="374"/>
    </location>
</feature>
<comment type="function">
    <text evidence="17">Core subunit of the mitochondrial membrane respiratory chain NADH dehydrogenase (Complex I) which catalyzes electron transfer from NADH through the respiratory chain, using ubiquinone as an electron acceptor. Essential for the catalytic activity and assembly of complex I.</text>
</comment>
<keyword evidence="6 17" id="KW-0813">Transport</keyword>
<evidence type="ECO:0000256" key="17">
    <source>
        <dbReference type="RuleBase" id="RU003297"/>
    </source>
</evidence>
<evidence type="ECO:0000256" key="12">
    <source>
        <dbReference type="ARBA" id="ARBA00023027"/>
    </source>
</evidence>